<organism evidence="1">
    <name type="scientific">Rhizophora mucronata</name>
    <name type="common">Asiatic mangrove</name>
    <dbReference type="NCBI Taxonomy" id="61149"/>
    <lineage>
        <taxon>Eukaryota</taxon>
        <taxon>Viridiplantae</taxon>
        <taxon>Streptophyta</taxon>
        <taxon>Embryophyta</taxon>
        <taxon>Tracheophyta</taxon>
        <taxon>Spermatophyta</taxon>
        <taxon>Magnoliopsida</taxon>
        <taxon>eudicotyledons</taxon>
        <taxon>Gunneridae</taxon>
        <taxon>Pentapetalae</taxon>
        <taxon>rosids</taxon>
        <taxon>fabids</taxon>
        <taxon>Malpighiales</taxon>
        <taxon>Rhizophoraceae</taxon>
        <taxon>Rhizophora</taxon>
    </lineage>
</organism>
<name>A0A2P2NJT1_RHIMU</name>
<proteinExistence type="predicted"/>
<reference evidence="1" key="1">
    <citation type="submission" date="2018-02" db="EMBL/GenBank/DDBJ databases">
        <title>Rhizophora mucronata_Transcriptome.</title>
        <authorList>
            <person name="Meera S.P."/>
            <person name="Sreeshan A."/>
            <person name="Augustine A."/>
        </authorList>
    </citation>
    <scope>NUCLEOTIDE SEQUENCE</scope>
    <source>
        <tissue evidence="1">Leaf</tissue>
    </source>
</reference>
<evidence type="ECO:0000313" key="1">
    <source>
        <dbReference type="EMBL" id="MBX42738.1"/>
    </source>
</evidence>
<sequence>MRSKGLEFHGHLLPLNLNGILPAWSGTEPENMQQERFSNILGEVNVNTLMEINK</sequence>
<protein>
    <submittedName>
        <fullName evidence="1">Uncharacterized protein</fullName>
    </submittedName>
</protein>
<accession>A0A2P2NJT1</accession>
<dbReference type="AlphaFoldDB" id="A0A2P2NJT1"/>
<dbReference type="EMBL" id="GGEC01062254">
    <property type="protein sequence ID" value="MBX42738.1"/>
    <property type="molecule type" value="Transcribed_RNA"/>
</dbReference>